<feature type="compositionally biased region" description="Basic and acidic residues" evidence="2">
    <location>
        <begin position="51"/>
        <end position="69"/>
    </location>
</feature>
<feature type="region of interest" description="Disordered" evidence="2">
    <location>
        <begin position="40"/>
        <end position="148"/>
    </location>
</feature>
<dbReference type="Proteomes" id="UP001153269">
    <property type="component" value="Unassembled WGS sequence"/>
</dbReference>
<accession>A0A9N7YA02</accession>
<evidence type="ECO:0000256" key="1">
    <source>
        <dbReference type="SAM" id="Coils"/>
    </source>
</evidence>
<evidence type="ECO:0000313" key="3">
    <source>
        <dbReference type="EMBL" id="CAB1418367.1"/>
    </source>
</evidence>
<comment type="caution">
    <text evidence="3">The sequence shown here is derived from an EMBL/GenBank/DDBJ whole genome shotgun (WGS) entry which is preliminary data.</text>
</comment>
<evidence type="ECO:0000256" key="2">
    <source>
        <dbReference type="SAM" id="MobiDB-lite"/>
    </source>
</evidence>
<feature type="region of interest" description="Disordered" evidence="2">
    <location>
        <begin position="1"/>
        <end position="21"/>
    </location>
</feature>
<keyword evidence="1" id="KW-0175">Coiled coil</keyword>
<keyword evidence="4" id="KW-1185">Reference proteome</keyword>
<protein>
    <submittedName>
        <fullName evidence="3">Uncharacterized protein</fullName>
    </submittedName>
</protein>
<feature type="coiled-coil region" evidence="1">
    <location>
        <begin position="181"/>
        <end position="215"/>
    </location>
</feature>
<dbReference type="EMBL" id="CADEAL010000319">
    <property type="protein sequence ID" value="CAB1418367.1"/>
    <property type="molecule type" value="Genomic_DNA"/>
</dbReference>
<name>A0A9N7YA02_PLEPL</name>
<feature type="compositionally biased region" description="Basic and acidic residues" evidence="2">
    <location>
        <begin position="496"/>
        <end position="526"/>
    </location>
</feature>
<proteinExistence type="predicted"/>
<dbReference type="AlphaFoldDB" id="A0A9N7YA02"/>
<feature type="compositionally biased region" description="Basic residues" evidence="2">
    <location>
        <begin position="1"/>
        <end position="20"/>
    </location>
</feature>
<evidence type="ECO:0000313" key="4">
    <source>
        <dbReference type="Proteomes" id="UP001153269"/>
    </source>
</evidence>
<feature type="region of interest" description="Disordered" evidence="2">
    <location>
        <begin position="496"/>
        <end position="570"/>
    </location>
</feature>
<sequence>MDNKSKKRPGGAEKHRKKKLKSLEVEAAKCAKLTDLFGAGFTSPAAAGAPGDERGGLDNDERVEADMRARVRQNQELPGDEAHEKFAELQPLDESYCATDEEMWQPEDGEEEDDWGEDTQQSEDGEVEDDSDEDTQQPEDCEEDSETLSTRKILIETDLHSYYKELQEAYVIKQQLFASELQFERSKNKVLLDELEKLKASNNELSQRYEAENLRAGQQASHLMALIEQDESQMHSFHAEQNFLRLQIMEEMRCLRNSAAEEKMLLQRQVEELTSQLSLMKEREDVKHQEWQEERDEEKQEEKWGELQEAYIIKQQMFASELQFERSTVKALLDELDKLRASQLSLKNEREDINHQEWQEERDEEKQEKKLGELQEASIIKQQMFASELQFERSTVKALLDELDKLKASNNEIIQRAEADNLRAGQQASHLMAELEKVTSQMNSFQAEQNLLHLQITEEMRCLRKSAAEEKMLLQREVEELTSQLLLKKEREDIKHQEWQEERDEEKQEVKWGEEQQEKEEEKWGEEAGGGEPVDKPAYLESHSDALPASEPVETELSEETPKKKKSSIWKKIRQHLGLRRRKKQPHN</sequence>
<organism evidence="3 4">
    <name type="scientific">Pleuronectes platessa</name>
    <name type="common">European plaice</name>
    <dbReference type="NCBI Taxonomy" id="8262"/>
    <lineage>
        <taxon>Eukaryota</taxon>
        <taxon>Metazoa</taxon>
        <taxon>Chordata</taxon>
        <taxon>Craniata</taxon>
        <taxon>Vertebrata</taxon>
        <taxon>Euteleostomi</taxon>
        <taxon>Actinopterygii</taxon>
        <taxon>Neopterygii</taxon>
        <taxon>Teleostei</taxon>
        <taxon>Neoteleostei</taxon>
        <taxon>Acanthomorphata</taxon>
        <taxon>Carangaria</taxon>
        <taxon>Pleuronectiformes</taxon>
        <taxon>Pleuronectoidei</taxon>
        <taxon>Pleuronectidae</taxon>
        <taxon>Pleuronectes</taxon>
    </lineage>
</organism>
<reference evidence="3" key="1">
    <citation type="submission" date="2020-03" db="EMBL/GenBank/DDBJ databases">
        <authorList>
            <person name="Weist P."/>
        </authorList>
    </citation>
    <scope>NUCLEOTIDE SEQUENCE</scope>
</reference>
<feature type="compositionally biased region" description="Acidic residues" evidence="2">
    <location>
        <begin position="99"/>
        <end position="146"/>
    </location>
</feature>
<gene>
    <name evidence="3" type="ORF">PLEPLA_LOCUS6191</name>
</gene>